<gene>
    <name evidence="2" type="ORF">GCM10018793_58720</name>
</gene>
<feature type="transmembrane region" description="Helical" evidence="1">
    <location>
        <begin position="63"/>
        <end position="85"/>
    </location>
</feature>
<organism evidence="2 3">
    <name type="scientific">Streptomyces sulfonofaciens</name>
    <dbReference type="NCBI Taxonomy" id="68272"/>
    <lineage>
        <taxon>Bacteria</taxon>
        <taxon>Bacillati</taxon>
        <taxon>Actinomycetota</taxon>
        <taxon>Actinomycetes</taxon>
        <taxon>Kitasatosporales</taxon>
        <taxon>Streptomycetaceae</taxon>
        <taxon>Streptomyces</taxon>
    </lineage>
</organism>
<protein>
    <submittedName>
        <fullName evidence="2">Uncharacterized protein</fullName>
    </submittedName>
</protein>
<accession>A0A919L8G3</accession>
<sequence>MPRRLAAVPPPHGGRTSGYATYMSPFGDVQTSGVVCGRVNIRLGAFLALPVLLVLLIRDVPAAPVFGTAALATLTAAGSVTYRYARSHRS</sequence>
<reference evidence="2" key="2">
    <citation type="submission" date="2020-09" db="EMBL/GenBank/DDBJ databases">
        <authorList>
            <person name="Sun Q."/>
            <person name="Ohkuma M."/>
        </authorList>
    </citation>
    <scope>NUCLEOTIDE SEQUENCE</scope>
    <source>
        <strain evidence="2">JCM 5069</strain>
    </source>
</reference>
<keyword evidence="1" id="KW-1133">Transmembrane helix</keyword>
<evidence type="ECO:0000313" key="3">
    <source>
        <dbReference type="Proteomes" id="UP000603708"/>
    </source>
</evidence>
<keyword evidence="1" id="KW-0812">Transmembrane</keyword>
<evidence type="ECO:0000313" key="2">
    <source>
        <dbReference type="EMBL" id="GHH86531.1"/>
    </source>
</evidence>
<dbReference type="Proteomes" id="UP000603708">
    <property type="component" value="Unassembled WGS sequence"/>
</dbReference>
<reference evidence="2" key="1">
    <citation type="journal article" date="2014" name="Int. J. Syst. Evol. Microbiol.">
        <title>Complete genome sequence of Corynebacterium casei LMG S-19264T (=DSM 44701T), isolated from a smear-ripened cheese.</title>
        <authorList>
            <consortium name="US DOE Joint Genome Institute (JGI-PGF)"/>
            <person name="Walter F."/>
            <person name="Albersmeier A."/>
            <person name="Kalinowski J."/>
            <person name="Ruckert C."/>
        </authorList>
    </citation>
    <scope>NUCLEOTIDE SEQUENCE</scope>
    <source>
        <strain evidence="2">JCM 5069</strain>
    </source>
</reference>
<keyword evidence="3" id="KW-1185">Reference proteome</keyword>
<feature type="transmembrane region" description="Helical" evidence="1">
    <location>
        <begin position="39"/>
        <end position="57"/>
    </location>
</feature>
<dbReference type="EMBL" id="BNCD01000023">
    <property type="protein sequence ID" value="GHH86531.1"/>
    <property type="molecule type" value="Genomic_DNA"/>
</dbReference>
<name>A0A919L8G3_9ACTN</name>
<dbReference type="AlphaFoldDB" id="A0A919L8G3"/>
<comment type="caution">
    <text evidence="2">The sequence shown here is derived from an EMBL/GenBank/DDBJ whole genome shotgun (WGS) entry which is preliminary data.</text>
</comment>
<proteinExistence type="predicted"/>
<keyword evidence="1" id="KW-0472">Membrane</keyword>
<evidence type="ECO:0000256" key="1">
    <source>
        <dbReference type="SAM" id="Phobius"/>
    </source>
</evidence>